<gene>
    <name evidence="1" type="primary">Necator_chrV.g18732</name>
    <name evidence="1" type="ORF">RB195_013941</name>
</gene>
<name>A0ABR1DXW4_NECAM</name>
<evidence type="ECO:0000313" key="1">
    <source>
        <dbReference type="EMBL" id="KAK6755269.1"/>
    </source>
</evidence>
<organism evidence="1 2">
    <name type="scientific">Necator americanus</name>
    <name type="common">Human hookworm</name>
    <dbReference type="NCBI Taxonomy" id="51031"/>
    <lineage>
        <taxon>Eukaryota</taxon>
        <taxon>Metazoa</taxon>
        <taxon>Ecdysozoa</taxon>
        <taxon>Nematoda</taxon>
        <taxon>Chromadorea</taxon>
        <taxon>Rhabditida</taxon>
        <taxon>Rhabditina</taxon>
        <taxon>Rhabditomorpha</taxon>
        <taxon>Strongyloidea</taxon>
        <taxon>Ancylostomatidae</taxon>
        <taxon>Bunostominae</taxon>
        <taxon>Necator</taxon>
    </lineage>
</organism>
<accession>A0ABR1DXW4</accession>
<keyword evidence="2" id="KW-1185">Reference proteome</keyword>
<reference evidence="1 2" key="1">
    <citation type="submission" date="2023-08" db="EMBL/GenBank/DDBJ databases">
        <title>A Necator americanus chromosomal reference genome.</title>
        <authorList>
            <person name="Ilik V."/>
            <person name="Petrzelkova K.J."/>
            <person name="Pardy F."/>
            <person name="Fuh T."/>
            <person name="Niatou-Singa F.S."/>
            <person name="Gouil Q."/>
            <person name="Baker L."/>
            <person name="Ritchie M.E."/>
            <person name="Jex A.R."/>
            <person name="Gazzola D."/>
            <person name="Li H."/>
            <person name="Toshio Fujiwara R."/>
            <person name="Zhan B."/>
            <person name="Aroian R.V."/>
            <person name="Pafco B."/>
            <person name="Schwarz E.M."/>
        </authorList>
    </citation>
    <scope>NUCLEOTIDE SEQUENCE [LARGE SCALE GENOMIC DNA]</scope>
    <source>
        <strain evidence="1 2">Aroian</strain>
        <tissue evidence="1">Whole animal</tissue>
    </source>
</reference>
<proteinExistence type="predicted"/>
<sequence length="85" mass="9462">MSKKSRESTATTPVKYAGRYTDSFKVVDLTKDSHSCSSVQPNDHLQYEVLLNDESQKAPFSGTRSDVSNLFRVLFIGVTKKSTIS</sequence>
<evidence type="ECO:0000313" key="2">
    <source>
        <dbReference type="Proteomes" id="UP001303046"/>
    </source>
</evidence>
<protein>
    <submittedName>
        <fullName evidence="1">Uncharacterized protein</fullName>
    </submittedName>
</protein>
<dbReference type="EMBL" id="JAVFWL010000005">
    <property type="protein sequence ID" value="KAK6755269.1"/>
    <property type="molecule type" value="Genomic_DNA"/>
</dbReference>
<dbReference type="Proteomes" id="UP001303046">
    <property type="component" value="Unassembled WGS sequence"/>
</dbReference>
<comment type="caution">
    <text evidence="1">The sequence shown here is derived from an EMBL/GenBank/DDBJ whole genome shotgun (WGS) entry which is preliminary data.</text>
</comment>